<proteinExistence type="inferred from homology"/>
<evidence type="ECO:0000256" key="5">
    <source>
        <dbReference type="RuleBase" id="RU366062"/>
    </source>
</evidence>
<dbReference type="SUPFAM" id="SSF56425">
    <property type="entry name" value="Succinate dehydrogenase/fumarate reductase flavoprotein, catalytic domain"/>
    <property type="match status" value="1"/>
</dbReference>
<dbReference type="Proteomes" id="UP000005156">
    <property type="component" value="Unassembled WGS sequence"/>
</dbReference>
<reference evidence="7 8" key="1">
    <citation type="submission" date="2011-02" db="EMBL/GenBank/DDBJ databases">
        <authorList>
            <person name="Weinstock G."/>
            <person name="Sodergren E."/>
            <person name="Clifton S."/>
            <person name="Fulton L."/>
            <person name="Fulton B."/>
            <person name="Courtney L."/>
            <person name="Fronick C."/>
            <person name="Harrison M."/>
            <person name="Strong C."/>
            <person name="Farmer C."/>
            <person name="Delahaunty K."/>
            <person name="Markovic C."/>
            <person name="Hall O."/>
            <person name="Minx P."/>
            <person name="Tomlinson C."/>
            <person name="Mitreva M."/>
            <person name="Hou S."/>
            <person name="Chen J."/>
            <person name="Wollam A."/>
            <person name="Pepin K.H."/>
            <person name="Johnson M."/>
            <person name="Bhonagiri V."/>
            <person name="Zhang X."/>
            <person name="Suruliraj S."/>
            <person name="Warren W."/>
            <person name="Chinwalla A."/>
            <person name="Mardis E.R."/>
            <person name="Wilson R.K."/>
        </authorList>
    </citation>
    <scope>NUCLEOTIDE SEQUENCE [LARGE SCALE GENOMIC DNA]</scope>
    <source>
        <strain evidence="7 8">YIT 11859</strain>
    </source>
</reference>
<keyword evidence="2 5" id="KW-0285">Flavoprotein</keyword>
<dbReference type="GO" id="GO:0010181">
    <property type="term" value="F:FMN binding"/>
    <property type="evidence" value="ECO:0007669"/>
    <property type="project" value="InterPro"/>
</dbReference>
<feature type="domain" description="FAD-dependent oxidoreductase 2 FAD-binding" evidence="6">
    <location>
        <begin position="65"/>
        <end position="513"/>
    </location>
</feature>
<dbReference type="EMBL" id="AFBP01000030">
    <property type="protein sequence ID" value="EGG55167.1"/>
    <property type="molecule type" value="Genomic_DNA"/>
</dbReference>
<dbReference type="eggNOG" id="COG1053">
    <property type="taxonomic scope" value="Bacteria"/>
</dbReference>
<dbReference type="InterPro" id="IPR010960">
    <property type="entry name" value="Flavocytochrome_c"/>
</dbReference>
<comment type="cofactor">
    <cofactor evidence="1">
        <name>FAD</name>
        <dbReference type="ChEBI" id="CHEBI:57692"/>
    </cofactor>
</comment>
<comment type="similarity">
    <text evidence="5">Belongs to the FAD-dependent oxidoreductase 2 family. FRD/SDH subfamily.</text>
</comment>
<dbReference type="PANTHER" id="PTHR43400">
    <property type="entry name" value="FUMARATE REDUCTASE"/>
    <property type="match status" value="1"/>
</dbReference>
<name>F3QJV6_9BURK</name>
<dbReference type="GO" id="GO:0016491">
    <property type="term" value="F:oxidoreductase activity"/>
    <property type="evidence" value="ECO:0007669"/>
    <property type="project" value="UniProtKB-KW"/>
</dbReference>
<dbReference type="PANTHER" id="PTHR43400:SF7">
    <property type="entry name" value="FAD-DEPENDENT OXIDOREDUCTASE 2 FAD BINDING DOMAIN-CONTAINING PROTEIN"/>
    <property type="match status" value="1"/>
</dbReference>
<dbReference type="HOGENOM" id="CLU_011398_4_5_4"/>
<dbReference type="AlphaFoldDB" id="F3QJV6"/>
<dbReference type="InterPro" id="IPR003953">
    <property type="entry name" value="FAD-dep_OxRdtase_2_FAD-bd"/>
</dbReference>
<keyword evidence="3 5" id="KW-0274">FAD</keyword>
<dbReference type="SUPFAM" id="SSF51905">
    <property type="entry name" value="FAD/NAD(P)-binding domain"/>
    <property type="match status" value="1"/>
</dbReference>
<accession>F3QJV6</accession>
<dbReference type="Gene3D" id="3.90.700.10">
    <property type="entry name" value="Succinate dehydrogenase/fumarate reductase flavoprotein, catalytic domain"/>
    <property type="match status" value="1"/>
</dbReference>
<dbReference type="Gene3D" id="3.50.50.60">
    <property type="entry name" value="FAD/NAD(P)-binding domain"/>
    <property type="match status" value="1"/>
</dbReference>
<keyword evidence="4 5" id="KW-0560">Oxidoreductase</keyword>
<evidence type="ECO:0000313" key="8">
    <source>
        <dbReference type="Proteomes" id="UP000005156"/>
    </source>
</evidence>
<evidence type="ECO:0000256" key="2">
    <source>
        <dbReference type="ARBA" id="ARBA00022630"/>
    </source>
</evidence>
<evidence type="ECO:0000256" key="1">
    <source>
        <dbReference type="ARBA" id="ARBA00001974"/>
    </source>
</evidence>
<evidence type="ECO:0000259" key="6">
    <source>
        <dbReference type="Pfam" id="PF00890"/>
    </source>
</evidence>
<evidence type="ECO:0000256" key="4">
    <source>
        <dbReference type="ARBA" id="ARBA00023002"/>
    </source>
</evidence>
<evidence type="ECO:0000256" key="3">
    <source>
        <dbReference type="ARBA" id="ARBA00022827"/>
    </source>
</evidence>
<sequence length="535" mass="57828">MVDLERSIYDYIHNLLFSKEKIMNTLNRRKFLSSSALLATSSLITVTANAAAKDPMPAKWDEEADIIVVGSGFAGLAAAAEAKNANAGNVIVLEKMRAPGGNSVINGGIFAVPGNPAQVKLGIKDSPELLASDMIAAGLGYGYPEKIKAMTEEALPTYEWTVKELGVQYNDKVGQEGGHSVPRHVYTINGSGSEIVHKQLAYAKKLGIPVRLRVYVERIIRDEDGRVKGLQVREGYRFPNAQSGKVKFIKAKKAVILCHGGFGADVNYRMKHDPKLTDKFDTTNQPGATSELWREASRIGGNLIQADWIQCGPWNSPEEKGMGVALYFAQGAAATQGIWIDCATGKRFVNELANRKIRADAVITNNNKGHTCIALADQTAVDLTIQKSRPGILDKQLERKVVHKFATLEDLAKQYNVPMDALQATIADYNKHQAEGTPDEMGRKIYKGAQAIGTGPWYCSILSPKVHHCMGGLETNSKGQVIDVSSDKPIPGLYAAGESTGGVHGAVRLGSCAVLDCLANGRIAGRKAAQEQNWS</sequence>
<comment type="caution">
    <text evidence="7">The sequence shown here is derived from an EMBL/GenBank/DDBJ whole genome shotgun (WGS) entry which is preliminary data.</text>
</comment>
<dbReference type="PRINTS" id="PR00368">
    <property type="entry name" value="FADPNR"/>
</dbReference>
<dbReference type="InterPro" id="IPR050315">
    <property type="entry name" value="FAD-oxidoreductase_2"/>
</dbReference>
<keyword evidence="8" id="KW-1185">Reference proteome</keyword>
<protein>
    <submittedName>
        <fullName evidence="7">Flavocytochrome c</fullName>
    </submittedName>
</protein>
<dbReference type="Pfam" id="PF00890">
    <property type="entry name" value="FAD_binding_2"/>
    <property type="match status" value="1"/>
</dbReference>
<dbReference type="InterPro" id="IPR036188">
    <property type="entry name" value="FAD/NAD-bd_sf"/>
</dbReference>
<gene>
    <name evidence="7" type="ORF">HMPREF9439_01213</name>
</gene>
<evidence type="ECO:0000313" key="7">
    <source>
        <dbReference type="EMBL" id="EGG55167.1"/>
    </source>
</evidence>
<organism evidence="7 8">
    <name type="scientific">Parasutterella excrementihominis YIT 11859</name>
    <dbReference type="NCBI Taxonomy" id="762966"/>
    <lineage>
        <taxon>Bacteria</taxon>
        <taxon>Pseudomonadati</taxon>
        <taxon>Pseudomonadota</taxon>
        <taxon>Betaproteobacteria</taxon>
        <taxon>Burkholderiales</taxon>
        <taxon>Sutterellaceae</taxon>
        <taxon>Parasutterella</taxon>
    </lineage>
</organism>
<dbReference type="NCBIfam" id="TIGR01813">
    <property type="entry name" value="flavo_cyto_c"/>
    <property type="match status" value="1"/>
</dbReference>
<dbReference type="InterPro" id="IPR027477">
    <property type="entry name" value="Succ_DH/fumarate_Rdtase_cat_sf"/>
</dbReference>